<keyword evidence="2" id="KW-1185">Reference proteome</keyword>
<gene>
    <name evidence="1" type="ORF">I8751_12430</name>
</gene>
<name>A0A8J7L5K1_9CYAN</name>
<evidence type="ECO:0000313" key="1">
    <source>
        <dbReference type="EMBL" id="MBH8553162.1"/>
    </source>
</evidence>
<dbReference type="EMBL" id="JAECZB010000025">
    <property type="protein sequence ID" value="MBH8553162.1"/>
    <property type="molecule type" value="Genomic_DNA"/>
</dbReference>
<reference evidence="1 2" key="1">
    <citation type="journal article" date="2021" name="Int. J. Syst. Evol. Microbiol.">
        <title>Amazonocrinis nigriterrae gen. nov., sp. nov., Atlanticothrix silvestris gen. nov., sp. nov. and Dendronalium phyllosphericum gen. nov., sp. nov., nostocacean cyanobacteria from Brazilian environments.</title>
        <authorList>
            <person name="Alvarenga D.O."/>
            <person name="Andreote A.P.D."/>
            <person name="Branco L.H.Z."/>
            <person name="Delbaje E."/>
            <person name="Cruz R.B."/>
            <person name="Varani A.M."/>
            <person name="Fiore M.F."/>
        </authorList>
    </citation>
    <scope>NUCLEOTIDE SEQUENCE [LARGE SCALE GENOMIC DNA]</scope>
    <source>
        <strain evidence="1 2">CENA357</strain>
    </source>
</reference>
<dbReference type="Proteomes" id="UP000599391">
    <property type="component" value="Unassembled WGS sequence"/>
</dbReference>
<dbReference type="AlphaFoldDB" id="A0A8J7L5K1"/>
<sequence>MVIRRPIAKPIFLDNLLLEAQTVEAFNGEVSYFPLMNGRYEVKPGMMPFGSCLGNNEADGQVFQIDENFKHYRQMKLLARAERLSKYYQTSNYSQAVAGAVACLIINRLTQEHPQYFDCQKSTANTYKFHSYLTQETLYLDADWQLQQVETQNNLAVPVYASILDALAAQIQEDLTVICRSQDGSNWLSAVHLCYPNHWSAEAKIGQDFAAIHAPVAGMEKINRRADAIVNTMIDREPMVRFAWGLSTDTRLNHHPKAPPQLSVSQWHGRSFDSQHPRLYLRIERQVIWGLPKHEAALFTIRTYFRDCSVIKKDSMLRSKLYTAIESMTPESLVYKGLVESKASILQWLADD</sequence>
<protein>
    <submittedName>
        <fullName evidence="1">DUF3445 domain-containing protein</fullName>
    </submittedName>
</protein>
<dbReference type="RefSeq" id="WP_214439452.1">
    <property type="nucleotide sequence ID" value="NZ_JAECZB010000025.1"/>
</dbReference>
<proteinExistence type="predicted"/>
<evidence type="ECO:0000313" key="2">
    <source>
        <dbReference type="Proteomes" id="UP000599391"/>
    </source>
</evidence>
<dbReference type="InterPro" id="IPR021848">
    <property type="entry name" value="HODM_asu-like"/>
</dbReference>
<dbReference type="Pfam" id="PF11927">
    <property type="entry name" value="HODM_asu-like"/>
    <property type="match status" value="1"/>
</dbReference>
<accession>A0A8J7L5K1</accession>
<organism evidence="1 2">
    <name type="scientific">Atlanticothrix silvestris CENA357</name>
    <dbReference type="NCBI Taxonomy" id="1725252"/>
    <lineage>
        <taxon>Bacteria</taxon>
        <taxon>Bacillati</taxon>
        <taxon>Cyanobacteriota</taxon>
        <taxon>Cyanophyceae</taxon>
        <taxon>Nostocales</taxon>
        <taxon>Nodulariaceae</taxon>
        <taxon>Atlanticothrix</taxon>
        <taxon>Atlanticothrix silvestris</taxon>
    </lineage>
</organism>
<comment type="caution">
    <text evidence="1">The sequence shown here is derived from an EMBL/GenBank/DDBJ whole genome shotgun (WGS) entry which is preliminary data.</text>
</comment>